<protein>
    <submittedName>
        <fullName evidence="1">Uncharacterized protein</fullName>
    </submittedName>
</protein>
<sequence>MQPRLLQKEERQRFEANKQIRRVRFPISSLQHWFSTAGILKGSAGFEDRDRELDLSNDFAGSTIEESSVKLHGIEWEWKKLVFRSVC</sequence>
<accession>A0A9D4V4Y2</accession>
<evidence type="ECO:0000313" key="2">
    <source>
        <dbReference type="Proteomes" id="UP000886520"/>
    </source>
</evidence>
<keyword evidence="2" id="KW-1185">Reference proteome</keyword>
<reference evidence="1 2" key="1">
    <citation type="submission" date="2021-01" db="EMBL/GenBank/DDBJ databases">
        <title>Adiantum capillus-veneris genome.</title>
        <authorList>
            <person name="Fang Y."/>
            <person name="Liao Q."/>
        </authorList>
    </citation>
    <scope>NUCLEOTIDE SEQUENCE [LARGE SCALE GENOMIC DNA]</scope>
    <source>
        <strain evidence="1">H3</strain>
        <tissue evidence="1">Leaf</tissue>
    </source>
</reference>
<dbReference type="EMBL" id="JABFUD020000005">
    <property type="protein sequence ID" value="KAI5079431.1"/>
    <property type="molecule type" value="Genomic_DNA"/>
</dbReference>
<name>A0A9D4V4Y2_ADICA</name>
<dbReference type="AlphaFoldDB" id="A0A9D4V4Y2"/>
<dbReference type="Proteomes" id="UP000886520">
    <property type="component" value="Chromosome 5"/>
</dbReference>
<evidence type="ECO:0000313" key="1">
    <source>
        <dbReference type="EMBL" id="KAI5079431.1"/>
    </source>
</evidence>
<gene>
    <name evidence="1" type="ORF">GOP47_0004910</name>
</gene>
<comment type="caution">
    <text evidence="1">The sequence shown here is derived from an EMBL/GenBank/DDBJ whole genome shotgun (WGS) entry which is preliminary data.</text>
</comment>
<organism evidence="1 2">
    <name type="scientific">Adiantum capillus-veneris</name>
    <name type="common">Maidenhair fern</name>
    <dbReference type="NCBI Taxonomy" id="13818"/>
    <lineage>
        <taxon>Eukaryota</taxon>
        <taxon>Viridiplantae</taxon>
        <taxon>Streptophyta</taxon>
        <taxon>Embryophyta</taxon>
        <taxon>Tracheophyta</taxon>
        <taxon>Polypodiopsida</taxon>
        <taxon>Polypodiidae</taxon>
        <taxon>Polypodiales</taxon>
        <taxon>Pteridineae</taxon>
        <taxon>Pteridaceae</taxon>
        <taxon>Vittarioideae</taxon>
        <taxon>Adiantum</taxon>
    </lineage>
</organism>
<proteinExistence type="predicted"/>